<dbReference type="AlphaFoldDB" id="A0A0V1A6X3"/>
<organism evidence="1 2">
    <name type="scientific">Trichinella patagoniensis</name>
    <dbReference type="NCBI Taxonomy" id="990121"/>
    <lineage>
        <taxon>Eukaryota</taxon>
        <taxon>Metazoa</taxon>
        <taxon>Ecdysozoa</taxon>
        <taxon>Nematoda</taxon>
        <taxon>Enoplea</taxon>
        <taxon>Dorylaimia</taxon>
        <taxon>Trichinellida</taxon>
        <taxon>Trichinellidae</taxon>
        <taxon>Trichinella</taxon>
    </lineage>
</organism>
<keyword evidence="2" id="KW-1185">Reference proteome</keyword>
<evidence type="ECO:0000313" key="1">
    <source>
        <dbReference type="EMBL" id="KRY20067.1"/>
    </source>
</evidence>
<sequence length="114" mass="13209">MRVRVRLSLAESNIQYHELALQDKRNFKKIFGCRFNLLLMKLSCTVHSVGLDLPSLAELISCLHALLKRTINKSNQLITITMSNIINYNDILTKDSSVKREKYKFHSRDCICSH</sequence>
<dbReference type="EMBL" id="JYDQ01000028">
    <property type="protein sequence ID" value="KRY20067.1"/>
    <property type="molecule type" value="Genomic_DNA"/>
</dbReference>
<name>A0A0V1A6X3_9BILA</name>
<gene>
    <name evidence="1" type="ORF">T12_15938</name>
</gene>
<comment type="caution">
    <text evidence="1">The sequence shown here is derived from an EMBL/GenBank/DDBJ whole genome shotgun (WGS) entry which is preliminary data.</text>
</comment>
<dbReference type="Proteomes" id="UP000054783">
    <property type="component" value="Unassembled WGS sequence"/>
</dbReference>
<reference evidence="1 2" key="1">
    <citation type="submission" date="2015-01" db="EMBL/GenBank/DDBJ databases">
        <title>Evolution of Trichinella species and genotypes.</title>
        <authorList>
            <person name="Korhonen P.K."/>
            <person name="Edoardo P."/>
            <person name="Giuseppe L.R."/>
            <person name="Gasser R.B."/>
        </authorList>
    </citation>
    <scope>NUCLEOTIDE SEQUENCE [LARGE SCALE GENOMIC DNA]</scope>
    <source>
        <strain evidence="1">ISS2496</strain>
    </source>
</reference>
<accession>A0A0V1A6X3</accession>
<evidence type="ECO:0000313" key="2">
    <source>
        <dbReference type="Proteomes" id="UP000054783"/>
    </source>
</evidence>
<proteinExistence type="predicted"/>
<protein>
    <submittedName>
        <fullName evidence="1">Uncharacterized protein</fullName>
    </submittedName>
</protein>